<dbReference type="Pfam" id="PF07690">
    <property type="entry name" value="MFS_1"/>
    <property type="match status" value="1"/>
</dbReference>
<accession>A0ABY8IU94</accession>
<evidence type="ECO:0000256" key="2">
    <source>
        <dbReference type="ARBA" id="ARBA00022448"/>
    </source>
</evidence>
<keyword evidence="6 7" id="KW-0472">Membrane</keyword>
<comment type="subcellular location">
    <subcellularLocation>
        <location evidence="1">Cell membrane</location>
        <topology evidence="1">Multi-pass membrane protein</topology>
    </subcellularLocation>
</comment>
<evidence type="ECO:0000256" key="3">
    <source>
        <dbReference type="ARBA" id="ARBA00022475"/>
    </source>
</evidence>
<keyword evidence="9" id="KW-0614">Plasmid</keyword>
<evidence type="ECO:0000256" key="4">
    <source>
        <dbReference type="ARBA" id="ARBA00022692"/>
    </source>
</evidence>
<protein>
    <submittedName>
        <fullName evidence="9">MFS transporter</fullName>
    </submittedName>
</protein>
<feature type="transmembrane region" description="Helical" evidence="7">
    <location>
        <begin position="143"/>
        <end position="165"/>
    </location>
</feature>
<name>A0ABY8IU94_9HYPH</name>
<dbReference type="Proteomes" id="UP000318939">
    <property type="component" value="Plasmid pTi6.2"/>
</dbReference>
<geneLocation type="plasmid" evidence="9 10">
    <name>pTi6.2</name>
</geneLocation>
<keyword evidence="2" id="KW-0813">Transport</keyword>
<evidence type="ECO:0000256" key="6">
    <source>
        <dbReference type="ARBA" id="ARBA00023136"/>
    </source>
</evidence>
<reference evidence="9" key="1">
    <citation type="journal article" date="2019" name="Phytopathology">
        <title>A Novel Group of Rhizobium tumorigenes-Like Agrobacteria Associated with Crown Gall Disease of Rhododendron and Blueberry.</title>
        <authorList>
            <person name="Kuzmanovic N."/>
            <person name="Behrens P."/>
            <person name="Idczak E."/>
            <person name="Wagner S."/>
            <person name="Gotz M."/>
            <person name="Sproer C."/>
            <person name="Bunk B."/>
            <person name="Overmann J."/>
            <person name="Smalla K."/>
        </authorList>
    </citation>
    <scope>NUCLEOTIDE SEQUENCE</scope>
    <source>
        <strain evidence="9">Rho-6.2</strain>
    </source>
</reference>
<keyword evidence="4 7" id="KW-0812">Transmembrane</keyword>
<evidence type="ECO:0000313" key="10">
    <source>
        <dbReference type="Proteomes" id="UP000318939"/>
    </source>
</evidence>
<evidence type="ECO:0000259" key="8">
    <source>
        <dbReference type="PROSITE" id="PS50850"/>
    </source>
</evidence>
<feature type="domain" description="Major facilitator superfamily (MFS) profile" evidence="8">
    <location>
        <begin position="1"/>
        <end position="195"/>
    </location>
</feature>
<dbReference type="EMBL" id="CP117269">
    <property type="protein sequence ID" value="WFS26314.1"/>
    <property type="molecule type" value="Genomic_DNA"/>
</dbReference>
<feature type="transmembrane region" description="Helical" evidence="7">
    <location>
        <begin position="82"/>
        <end position="99"/>
    </location>
</feature>
<sequence length="398" mass="42172">MREWQLRWSALVPQLPAQLWLLAVAAFVNFLGFMVTPFLVLYLTQVAAFPVEVAGVLLTCFGIGGILGAWTGGRLSDRIGAPNVLVLSFLVSAGAMSIIPLLSNVVLIGGTLVVLAFATGAFRPAYDACVVNLCPEEERSRAYGVYVVAINVGAGIAAAIGGYLYGIEPSLIFYADALSSLLAAGLVFFSLDRHLKPSHVTVSDRAPDRPTLAAHRSVAFLIVCLASCVLDVVSKQTSATFPLYVSSAYGMRPEAFGNLLTVGYIAFAAAVMPVSGWVKKQNQTRMAVIGMCIVAAAFALLPLGSGIAMLVCLYLLITMGQLLFYPAIMSIVMGEAARNGGRSGEYMGFYRTAQSVAGVAAPSIGTLIYAQISPAALWFFCATLTLLSSAALWRRRVS</sequence>
<dbReference type="Gene3D" id="1.20.1250.20">
    <property type="entry name" value="MFS general substrate transporter like domains"/>
    <property type="match status" value="2"/>
</dbReference>
<dbReference type="PANTHER" id="PTHR23517">
    <property type="entry name" value="RESISTANCE PROTEIN MDTM, PUTATIVE-RELATED-RELATED"/>
    <property type="match status" value="1"/>
</dbReference>
<feature type="transmembrane region" description="Helical" evidence="7">
    <location>
        <begin position="255"/>
        <end position="278"/>
    </location>
</feature>
<feature type="transmembrane region" description="Helical" evidence="7">
    <location>
        <begin position="285"/>
        <end position="301"/>
    </location>
</feature>
<proteinExistence type="predicted"/>
<reference evidence="9" key="2">
    <citation type="journal article" date="2023" name="MicrobiologyOpen">
        <title>Genomics of the tumorigenes clade of the family Rhizobiaceae and description of Rhizobium rhododendri sp. nov.</title>
        <authorList>
            <person name="Kuzmanovic N."/>
            <person name="diCenzo G.C."/>
            <person name="Bunk B."/>
            <person name="Sproeer C."/>
            <person name="Fruehling A."/>
            <person name="Neumann-Schaal M."/>
            <person name="Overmann J."/>
            <person name="Smalla K."/>
        </authorList>
    </citation>
    <scope>NUCLEOTIDE SEQUENCE</scope>
    <source>
        <strain evidence="9">Rho-6.2</strain>
        <plasmid evidence="9">pTi6.2</plasmid>
    </source>
</reference>
<evidence type="ECO:0000256" key="5">
    <source>
        <dbReference type="ARBA" id="ARBA00022989"/>
    </source>
</evidence>
<feature type="transmembrane region" description="Helical" evidence="7">
    <location>
        <begin position="171"/>
        <end position="191"/>
    </location>
</feature>
<keyword evidence="10" id="KW-1185">Reference proteome</keyword>
<evidence type="ECO:0000256" key="7">
    <source>
        <dbReference type="SAM" id="Phobius"/>
    </source>
</evidence>
<feature type="transmembrane region" description="Helical" evidence="7">
    <location>
        <begin position="307"/>
        <end position="328"/>
    </location>
</feature>
<evidence type="ECO:0000313" key="9">
    <source>
        <dbReference type="EMBL" id="WFS26314.1"/>
    </source>
</evidence>
<evidence type="ECO:0000256" key="1">
    <source>
        <dbReference type="ARBA" id="ARBA00004651"/>
    </source>
</evidence>
<dbReference type="InterPro" id="IPR020846">
    <property type="entry name" value="MFS_dom"/>
</dbReference>
<feature type="transmembrane region" description="Helical" evidence="7">
    <location>
        <begin position="49"/>
        <end position="70"/>
    </location>
</feature>
<feature type="transmembrane region" description="Helical" evidence="7">
    <location>
        <begin position="212"/>
        <end position="235"/>
    </location>
</feature>
<keyword evidence="5 7" id="KW-1133">Transmembrane helix</keyword>
<dbReference type="InterPro" id="IPR011701">
    <property type="entry name" value="MFS"/>
</dbReference>
<dbReference type="InterPro" id="IPR050171">
    <property type="entry name" value="MFS_Transporters"/>
</dbReference>
<organism evidence="9 10">
    <name type="scientific">Rhizobium rhododendri</name>
    <dbReference type="NCBI Taxonomy" id="2506430"/>
    <lineage>
        <taxon>Bacteria</taxon>
        <taxon>Pseudomonadati</taxon>
        <taxon>Pseudomonadota</taxon>
        <taxon>Alphaproteobacteria</taxon>
        <taxon>Hyphomicrobiales</taxon>
        <taxon>Rhizobiaceae</taxon>
        <taxon>Rhizobium/Agrobacterium group</taxon>
        <taxon>Rhizobium</taxon>
    </lineage>
</organism>
<feature type="transmembrane region" description="Helical" evidence="7">
    <location>
        <begin position="349"/>
        <end position="369"/>
    </location>
</feature>
<keyword evidence="3" id="KW-1003">Cell membrane</keyword>
<dbReference type="PROSITE" id="PS50850">
    <property type="entry name" value="MFS"/>
    <property type="match status" value="1"/>
</dbReference>
<feature type="transmembrane region" description="Helical" evidence="7">
    <location>
        <begin position="20"/>
        <end position="43"/>
    </location>
</feature>
<dbReference type="InterPro" id="IPR036259">
    <property type="entry name" value="MFS_trans_sf"/>
</dbReference>
<gene>
    <name evidence="9" type="ORF">PR018_25135</name>
</gene>
<dbReference type="PANTHER" id="PTHR23517:SF3">
    <property type="entry name" value="INTEGRAL MEMBRANE TRANSPORT PROTEIN"/>
    <property type="match status" value="1"/>
</dbReference>
<feature type="transmembrane region" description="Helical" evidence="7">
    <location>
        <begin position="375"/>
        <end position="393"/>
    </location>
</feature>
<feature type="transmembrane region" description="Helical" evidence="7">
    <location>
        <begin position="105"/>
        <end position="122"/>
    </location>
</feature>
<dbReference type="RefSeq" id="WP_161991021.1">
    <property type="nucleotide sequence ID" value="NZ_CP117269.1"/>
</dbReference>
<dbReference type="SUPFAM" id="SSF103473">
    <property type="entry name" value="MFS general substrate transporter"/>
    <property type="match status" value="1"/>
</dbReference>